<proteinExistence type="predicted"/>
<dbReference type="AlphaFoldDB" id="A0A0C9UIK2"/>
<dbReference type="Pfam" id="PF20179">
    <property type="entry name" value="MSS51_C"/>
    <property type="match status" value="1"/>
</dbReference>
<accession>A0A0C9UIK2</accession>
<dbReference type="Pfam" id="PF13824">
    <property type="entry name" value="zf-Mss51"/>
    <property type="match status" value="1"/>
</dbReference>
<dbReference type="OrthoDB" id="5282002at2759"/>
<evidence type="ECO:0000259" key="3">
    <source>
        <dbReference type="Pfam" id="PF20179"/>
    </source>
</evidence>
<organism evidence="4 5">
    <name type="scientific">Sphaerobolus stellatus (strain SS14)</name>
    <dbReference type="NCBI Taxonomy" id="990650"/>
    <lineage>
        <taxon>Eukaryota</taxon>
        <taxon>Fungi</taxon>
        <taxon>Dikarya</taxon>
        <taxon>Basidiomycota</taxon>
        <taxon>Agaricomycotina</taxon>
        <taxon>Agaricomycetes</taxon>
        <taxon>Phallomycetidae</taxon>
        <taxon>Geastrales</taxon>
        <taxon>Sphaerobolaceae</taxon>
        <taxon>Sphaerobolus</taxon>
    </lineage>
</organism>
<dbReference type="InterPro" id="IPR032717">
    <property type="entry name" value="Mss51_Znf"/>
</dbReference>
<gene>
    <name evidence="4" type="ORF">M422DRAFT_233394</name>
</gene>
<dbReference type="PANTHER" id="PTHR28069:SF1">
    <property type="entry name" value="PROTEIN MSS51, MITOCHONDRIAL"/>
    <property type="match status" value="1"/>
</dbReference>
<evidence type="ECO:0000259" key="2">
    <source>
        <dbReference type="Pfam" id="PF13824"/>
    </source>
</evidence>
<dbReference type="Proteomes" id="UP000054279">
    <property type="component" value="Unassembled WGS sequence"/>
</dbReference>
<feature type="domain" description="Mitochondrial splicing suppressor 51-like C-terminal" evidence="3">
    <location>
        <begin position="196"/>
        <end position="474"/>
    </location>
</feature>
<sequence>MLQCSRRPVRIAHSVARLPCLQATSRSFFGFAWNKKKSSAKREVHAEEKIFEPLSTSRFPDLRSRARSIKHVCKCPVCLSQNQVTSEDVQSSSPSPKANLVKFECPGCGYPTHCSEEHWREDTEHSRYCGKLREVNEDDHDLRSRREKYEFQLPTAQPYEETISFSNWDMFWYTRGFRSMDSDRMRRHASKLLTYPLTIASILHRYGYITTNNDRLTTEGARSLAALRTSLHTPMGSPETAQNSIGKPPTRIFVLGARAESALPPHVWGQLCYLFPSAIFQIYFIGPQVAIPREAMESAEAEAAAEEEEEEEIQPNTETKAAQVWEIPTPRYVGSRASKRRMRALTVSSGIPSYTLPYSPYLTLTALRTNYTQDIHDELGPFDPYTDLFVIYSPGFGFPSPTIPNTTQIASPNEWGGVLPMLFSTRCPIFVTAFSPADLQRDIKAVENTDGVAGEFDWIVTPGKNEFGSERWEVAEFDLRVMVKLNWAVWAIRGKTKEVRERRSWWPLS</sequence>
<name>A0A0C9UIK2_SPHS4</name>
<reference evidence="4 5" key="1">
    <citation type="submission" date="2014-06" db="EMBL/GenBank/DDBJ databases">
        <title>Evolutionary Origins and Diversification of the Mycorrhizal Mutualists.</title>
        <authorList>
            <consortium name="DOE Joint Genome Institute"/>
            <consortium name="Mycorrhizal Genomics Consortium"/>
            <person name="Kohler A."/>
            <person name="Kuo A."/>
            <person name="Nagy L.G."/>
            <person name="Floudas D."/>
            <person name="Copeland A."/>
            <person name="Barry K.W."/>
            <person name="Cichocki N."/>
            <person name="Veneault-Fourrey C."/>
            <person name="LaButti K."/>
            <person name="Lindquist E.A."/>
            <person name="Lipzen A."/>
            <person name="Lundell T."/>
            <person name="Morin E."/>
            <person name="Murat C."/>
            <person name="Riley R."/>
            <person name="Ohm R."/>
            <person name="Sun H."/>
            <person name="Tunlid A."/>
            <person name="Henrissat B."/>
            <person name="Grigoriev I.V."/>
            <person name="Hibbett D.S."/>
            <person name="Martin F."/>
        </authorList>
    </citation>
    <scope>NUCLEOTIDE SEQUENCE [LARGE SCALE GENOMIC DNA]</scope>
    <source>
        <strain evidence="4 5">SS14</strain>
    </source>
</reference>
<keyword evidence="5" id="KW-1185">Reference proteome</keyword>
<feature type="region of interest" description="Disordered" evidence="1">
    <location>
        <begin position="297"/>
        <end position="318"/>
    </location>
</feature>
<dbReference type="HOGENOM" id="CLU_033072_0_0_1"/>
<evidence type="ECO:0000313" key="5">
    <source>
        <dbReference type="Proteomes" id="UP000054279"/>
    </source>
</evidence>
<evidence type="ECO:0000313" key="4">
    <source>
        <dbReference type="EMBL" id="KIJ34699.1"/>
    </source>
</evidence>
<feature type="domain" description="Mitochondrial splicing suppressor 51 zinc-finger" evidence="2">
    <location>
        <begin position="74"/>
        <end position="142"/>
    </location>
</feature>
<dbReference type="EMBL" id="KN837197">
    <property type="protein sequence ID" value="KIJ34699.1"/>
    <property type="molecule type" value="Genomic_DNA"/>
</dbReference>
<protein>
    <submittedName>
        <fullName evidence="4">Uncharacterized protein</fullName>
    </submittedName>
</protein>
<dbReference type="PANTHER" id="PTHR28069">
    <property type="entry name" value="GH20023P"/>
    <property type="match status" value="1"/>
</dbReference>
<evidence type="ECO:0000256" key="1">
    <source>
        <dbReference type="SAM" id="MobiDB-lite"/>
    </source>
</evidence>
<dbReference type="InterPro" id="IPR046824">
    <property type="entry name" value="Mss51-like_C"/>
</dbReference>
<feature type="compositionally biased region" description="Acidic residues" evidence="1">
    <location>
        <begin position="297"/>
        <end position="313"/>
    </location>
</feature>